<dbReference type="KEGG" id="bhu:bhn_I1053"/>
<dbReference type="OrthoDB" id="9783944at2"/>
<dbReference type="PANTHER" id="PTHR31157">
    <property type="entry name" value="SCP DOMAIN-CONTAINING PROTEIN"/>
    <property type="match status" value="1"/>
</dbReference>
<proteinExistence type="predicted"/>
<organism evidence="3 4">
    <name type="scientific">Butyrivibrio hungatei</name>
    <dbReference type="NCBI Taxonomy" id="185008"/>
    <lineage>
        <taxon>Bacteria</taxon>
        <taxon>Bacillati</taxon>
        <taxon>Bacillota</taxon>
        <taxon>Clostridia</taxon>
        <taxon>Lachnospirales</taxon>
        <taxon>Lachnospiraceae</taxon>
        <taxon>Butyrivibrio</taxon>
    </lineage>
</organism>
<protein>
    <recommendedName>
        <fullName evidence="2">SCP domain-containing protein</fullName>
    </recommendedName>
</protein>
<reference evidence="4" key="1">
    <citation type="submission" date="2016-10" db="EMBL/GenBank/DDBJ databases">
        <title>The complete genome sequence of the rumen bacterium Butyrivibrio hungatei MB2003.</title>
        <authorList>
            <person name="Palevich N."/>
            <person name="Kelly W.J."/>
            <person name="Leahy S.C."/>
            <person name="Altermann E."/>
            <person name="Rakonjac J."/>
            <person name="Attwood G.T."/>
        </authorList>
    </citation>
    <scope>NUCLEOTIDE SEQUENCE [LARGE SCALE GENOMIC DNA]</scope>
    <source>
        <strain evidence="4">MB2003</strain>
    </source>
</reference>
<dbReference type="SUPFAM" id="SSF55797">
    <property type="entry name" value="PR-1-like"/>
    <property type="match status" value="1"/>
</dbReference>
<dbReference type="InterPro" id="IPR014044">
    <property type="entry name" value="CAP_dom"/>
</dbReference>
<keyword evidence="1" id="KW-0732">Signal</keyword>
<evidence type="ECO:0000256" key="1">
    <source>
        <dbReference type="SAM" id="SignalP"/>
    </source>
</evidence>
<dbReference type="Pfam" id="PF00188">
    <property type="entry name" value="CAP"/>
    <property type="match status" value="1"/>
</dbReference>
<dbReference type="PANTHER" id="PTHR31157:SF1">
    <property type="entry name" value="SCP DOMAIN-CONTAINING PROTEIN"/>
    <property type="match status" value="1"/>
</dbReference>
<dbReference type="Gene3D" id="3.40.33.10">
    <property type="entry name" value="CAP"/>
    <property type="match status" value="1"/>
</dbReference>
<feature type="chain" id="PRO_5009443995" description="SCP domain-containing protein" evidence="1">
    <location>
        <begin position="25"/>
        <end position="185"/>
    </location>
</feature>
<evidence type="ECO:0000259" key="2">
    <source>
        <dbReference type="Pfam" id="PF00188"/>
    </source>
</evidence>
<evidence type="ECO:0000313" key="4">
    <source>
        <dbReference type="Proteomes" id="UP000179284"/>
    </source>
</evidence>
<dbReference type="CDD" id="cd05379">
    <property type="entry name" value="CAP_bacterial"/>
    <property type="match status" value="1"/>
</dbReference>
<dbReference type="Proteomes" id="UP000179284">
    <property type="component" value="Chromosome I"/>
</dbReference>
<dbReference type="EMBL" id="CP017831">
    <property type="protein sequence ID" value="AOZ96087.1"/>
    <property type="molecule type" value="Genomic_DNA"/>
</dbReference>
<evidence type="ECO:0000313" key="3">
    <source>
        <dbReference type="EMBL" id="AOZ96087.1"/>
    </source>
</evidence>
<dbReference type="InterPro" id="IPR035940">
    <property type="entry name" value="CAP_sf"/>
</dbReference>
<keyword evidence="4" id="KW-1185">Reference proteome</keyword>
<feature type="signal peptide" evidence="1">
    <location>
        <begin position="1"/>
        <end position="24"/>
    </location>
</feature>
<gene>
    <name evidence="3" type="ORF">bhn_I1053</name>
</gene>
<sequence>MKKFKSLVAVMVASVLALTFVACGAVKDGAIDDQAATRGIHEGEGEIWIDDEAIALAGSASSSQACLDACTAVFNLMNQQRTAQGLSALVWSDALTNAAQVRANEITTSFSHTRPNGSAFWTVDSNVQYGENLAKLYQSADSVYAAWMNSPTHAANIMDGGYKTVGIAICQTGDGSWYWAQEFGY</sequence>
<name>A0A1D9P0G3_9FIRM</name>
<dbReference type="PROSITE" id="PS51257">
    <property type="entry name" value="PROKAR_LIPOPROTEIN"/>
    <property type="match status" value="1"/>
</dbReference>
<dbReference type="AlphaFoldDB" id="A0A1D9P0G3"/>
<feature type="domain" description="SCP" evidence="2">
    <location>
        <begin position="74"/>
        <end position="183"/>
    </location>
</feature>
<dbReference type="RefSeq" id="WP_071175807.1">
    <property type="nucleotide sequence ID" value="NZ_CP017831.1"/>
</dbReference>
<accession>A0A1D9P0G3</accession>